<reference evidence="1" key="1">
    <citation type="submission" date="2021-06" db="EMBL/GenBank/DDBJ databases">
        <authorList>
            <person name="Hodson N. C."/>
            <person name="Mongue J. A."/>
            <person name="Jaron S. K."/>
        </authorList>
    </citation>
    <scope>NUCLEOTIDE SEQUENCE</scope>
</reference>
<gene>
    <name evidence="1" type="ORF">AFUS01_LOCUS3717</name>
</gene>
<name>A0A8J2JSH6_9HEXA</name>
<dbReference type="AlphaFoldDB" id="A0A8J2JSH6"/>
<proteinExistence type="predicted"/>
<accession>A0A8J2JSH6</accession>
<organism evidence="1 2">
    <name type="scientific">Allacma fusca</name>
    <dbReference type="NCBI Taxonomy" id="39272"/>
    <lineage>
        <taxon>Eukaryota</taxon>
        <taxon>Metazoa</taxon>
        <taxon>Ecdysozoa</taxon>
        <taxon>Arthropoda</taxon>
        <taxon>Hexapoda</taxon>
        <taxon>Collembola</taxon>
        <taxon>Symphypleona</taxon>
        <taxon>Sminthuridae</taxon>
        <taxon>Allacma</taxon>
    </lineage>
</organism>
<keyword evidence="2" id="KW-1185">Reference proteome</keyword>
<evidence type="ECO:0000313" key="1">
    <source>
        <dbReference type="EMBL" id="CAG7692791.1"/>
    </source>
</evidence>
<protein>
    <submittedName>
        <fullName evidence="1">Uncharacterized protein</fullName>
    </submittedName>
</protein>
<evidence type="ECO:0000313" key="2">
    <source>
        <dbReference type="Proteomes" id="UP000708208"/>
    </source>
</evidence>
<dbReference type="EMBL" id="CAJVCH010022475">
    <property type="protein sequence ID" value="CAG7692791.1"/>
    <property type="molecule type" value="Genomic_DNA"/>
</dbReference>
<dbReference type="Proteomes" id="UP000708208">
    <property type="component" value="Unassembled WGS sequence"/>
</dbReference>
<comment type="caution">
    <text evidence="1">The sequence shown here is derived from an EMBL/GenBank/DDBJ whole genome shotgun (WGS) entry which is preliminary data.</text>
</comment>
<feature type="non-terminal residue" evidence="1">
    <location>
        <position position="1"/>
    </location>
</feature>
<sequence length="41" mass="4544">MSSDPSEQNEFGFELSDRNYRYYDSGTPCSSLSPASSSCLQ</sequence>